<dbReference type="Proteomes" id="UP000249341">
    <property type="component" value="Unassembled WGS sequence"/>
</dbReference>
<dbReference type="RefSeq" id="WP_111654084.1">
    <property type="nucleotide sequence ID" value="NZ_JACHWI010000004.1"/>
</dbReference>
<dbReference type="AlphaFoldDB" id="A0A327YZ77"/>
<sequence length="405" mass="43281">MSPRAILLAGAAFLPLAFAGRALALPFVVCAVLAALLPWLRHGTDGLLERFTGRREVTPYAALADATRHLRSVSIQEALPELERVLADGTGARRAAIWLAAGARLQTGAETVDNLAVLLARPDIGHVVPVLDGTELRAVLTIEKPNLPVTSGDRELMRDIASGAALLLRTVALNAELAGRVRRAGHLAQELAASRQRLVQAREVERRRLLTELSRATSGRLAALREHVAAARADPRGPQLARARAEVDDLLDRFRVFARGVYPAVLRGQGPEAAVEELAADLRRGVHLTSGLGARAGWEIESAIYQIVAAALDVLAAEPGATIQVSLTMMDNRIRAVIEDPVPPVTADEVRAMLAPDAERLAALGGGLECGELKPGTDEDEDEDGRPGLRLLAWLPDRLDAEPSL</sequence>
<feature type="region of interest" description="Disordered" evidence="1">
    <location>
        <begin position="367"/>
        <end position="389"/>
    </location>
</feature>
<dbReference type="OrthoDB" id="5242012at2"/>
<protein>
    <recommendedName>
        <fullName evidence="4">Signal transduction histidine kinase</fullName>
    </recommendedName>
</protein>
<accession>A0A327YZ77</accession>
<comment type="caution">
    <text evidence="2">The sequence shown here is derived from an EMBL/GenBank/DDBJ whole genome shotgun (WGS) entry which is preliminary data.</text>
</comment>
<dbReference type="EMBL" id="QLMJ01000024">
    <property type="protein sequence ID" value="RAK27143.1"/>
    <property type="molecule type" value="Genomic_DNA"/>
</dbReference>
<evidence type="ECO:0000256" key="1">
    <source>
        <dbReference type="SAM" id="MobiDB-lite"/>
    </source>
</evidence>
<evidence type="ECO:0000313" key="2">
    <source>
        <dbReference type="EMBL" id="RAK27143.1"/>
    </source>
</evidence>
<proteinExistence type="predicted"/>
<evidence type="ECO:0000313" key="3">
    <source>
        <dbReference type="Proteomes" id="UP000249341"/>
    </source>
</evidence>
<evidence type="ECO:0008006" key="4">
    <source>
        <dbReference type="Google" id="ProtNLM"/>
    </source>
</evidence>
<organism evidence="2 3">
    <name type="scientific">Actinoplanes lutulentus</name>
    <dbReference type="NCBI Taxonomy" id="1287878"/>
    <lineage>
        <taxon>Bacteria</taxon>
        <taxon>Bacillati</taxon>
        <taxon>Actinomycetota</taxon>
        <taxon>Actinomycetes</taxon>
        <taxon>Micromonosporales</taxon>
        <taxon>Micromonosporaceae</taxon>
        <taxon>Actinoplanes</taxon>
    </lineage>
</organism>
<gene>
    <name evidence="2" type="ORF">B0I29_12430</name>
</gene>
<name>A0A327YZ77_9ACTN</name>
<reference evidence="2 3" key="1">
    <citation type="submission" date="2018-06" db="EMBL/GenBank/DDBJ databases">
        <title>Genomic Encyclopedia of Type Strains, Phase III (KMG-III): the genomes of soil and plant-associated and newly described type strains.</title>
        <authorList>
            <person name="Whitman W."/>
        </authorList>
    </citation>
    <scope>NUCLEOTIDE SEQUENCE [LARGE SCALE GENOMIC DNA]</scope>
    <source>
        <strain evidence="2 3">CGMCC 4.7090</strain>
    </source>
</reference>
<keyword evidence="3" id="KW-1185">Reference proteome</keyword>